<accession>H1PYI0</accession>
<protein>
    <recommendedName>
        <fullName evidence="1">Reverse transcriptase domain-containing protein</fullName>
    </recommendedName>
</protein>
<dbReference type="HOGENOM" id="CLU_013584_7_0_0"/>
<dbReference type="SUPFAM" id="SSF56672">
    <property type="entry name" value="DNA/RNA polymerases"/>
    <property type="match status" value="1"/>
</dbReference>
<dbReference type="InterPro" id="IPR000477">
    <property type="entry name" value="RT_dom"/>
</dbReference>
<keyword evidence="3" id="KW-1185">Reference proteome</keyword>
<dbReference type="Proteomes" id="UP000003233">
    <property type="component" value="Unassembled WGS sequence"/>
</dbReference>
<dbReference type="EMBL" id="AGWJ02000035">
    <property type="protein sequence ID" value="EHO77169.1"/>
    <property type="molecule type" value="Genomic_DNA"/>
</dbReference>
<dbReference type="AlphaFoldDB" id="H1PYI0"/>
<gene>
    <name evidence="2" type="ORF">HMPREF0402_03473</name>
</gene>
<dbReference type="RefSeq" id="WP_008699412.1">
    <property type="nucleotide sequence ID" value="NZ_KE161012.1"/>
</dbReference>
<dbReference type="InterPro" id="IPR051083">
    <property type="entry name" value="GrpII_Intron_Splice-Mob/Def"/>
</dbReference>
<name>H1PYI0_9FUSO</name>
<dbReference type="CDD" id="cd01651">
    <property type="entry name" value="RT_G2_intron"/>
    <property type="match status" value="1"/>
</dbReference>
<dbReference type="PATRIC" id="fig|457404.5.peg.3551"/>
<comment type="caution">
    <text evidence="2">The sequence shown here is derived from an EMBL/GenBank/DDBJ whole genome shotgun (WGS) entry which is preliminary data.</text>
</comment>
<evidence type="ECO:0000259" key="1">
    <source>
        <dbReference type="PROSITE" id="PS50878"/>
    </source>
</evidence>
<dbReference type="PANTHER" id="PTHR34047">
    <property type="entry name" value="NUCLEAR INTRON MATURASE 1, MITOCHONDRIAL-RELATED"/>
    <property type="match status" value="1"/>
</dbReference>
<dbReference type="InterPro" id="IPR043502">
    <property type="entry name" value="DNA/RNA_pol_sf"/>
</dbReference>
<evidence type="ECO:0000313" key="2">
    <source>
        <dbReference type="EMBL" id="EHO77169.1"/>
    </source>
</evidence>
<evidence type="ECO:0000313" key="3">
    <source>
        <dbReference type="Proteomes" id="UP000003233"/>
    </source>
</evidence>
<sequence length="312" mass="36529">MQKAEIVLTVLRKKSIQSKEFVFDRLYRNFFNTDFFMLAYSRLYAKEGNMTFGIDGKTIDGFNINLINKVIAKLKDEAYYPKPSRRVYIPKKSGKLRPLGIPSFEDKLVQEVLRMILEAIYEPMFKESSHGFRPERSCHTALVQVKQKGSGITWVIEGDIKSFFDNIDHEIMLNILKKKIKDGRIIELIQRFLKAGYFEFHKVHNSLTGTPQGGLISPILANIYLNEFDTFMEEICKEKSSKKSKKRSNPIYRRFSWQRWEAKNKGDYKTADEILTEMRKIPSVDPMDPEFTRVNYVRYADDFLVLIDGKKN</sequence>
<dbReference type="PROSITE" id="PS50878">
    <property type="entry name" value="RT_POL"/>
    <property type="match status" value="1"/>
</dbReference>
<dbReference type="Pfam" id="PF00078">
    <property type="entry name" value="RVT_1"/>
    <property type="match status" value="1"/>
</dbReference>
<proteinExistence type="predicted"/>
<feature type="domain" description="Reverse transcriptase" evidence="1">
    <location>
        <begin position="70"/>
        <end position="312"/>
    </location>
</feature>
<reference evidence="2 3" key="1">
    <citation type="submission" date="2012-07" db="EMBL/GenBank/DDBJ databases">
        <title>The Genome Sequence of Fusobacterium ulcerans 12_1B.</title>
        <authorList>
            <consortium name="The Broad Institute Genome Sequencing Platform"/>
            <person name="Earl A."/>
            <person name="Ward D."/>
            <person name="Feldgarden M."/>
            <person name="Gevers D."/>
            <person name="Strauss J."/>
            <person name="Ambrose C.E."/>
            <person name="Allen-Vercoe E."/>
            <person name="Walker B."/>
            <person name="Young S.K."/>
            <person name="Zeng Q."/>
            <person name="Gargeya S."/>
            <person name="Fitzgerald M."/>
            <person name="Haas B."/>
            <person name="Abouelleil A."/>
            <person name="Alvarado L."/>
            <person name="Arachchi H.M."/>
            <person name="Berlin A.M."/>
            <person name="Chapman S.B."/>
            <person name="Goldberg J."/>
            <person name="Griggs A."/>
            <person name="Gujja S."/>
            <person name="Hansen M."/>
            <person name="Howarth C."/>
            <person name="Imamovic A."/>
            <person name="Larimer J."/>
            <person name="McCowen C."/>
            <person name="Montmayeur A."/>
            <person name="Murphy C."/>
            <person name="Neiman D."/>
            <person name="Pearson M."/>
            <person name="Priest M."/>
            <person name="Roberts A."/>
            <person name="Saif S."/>
            <person name="Shea T."/>
            <person name="Sisk P."/>
            <person name="Sykes S."/>
            <person name="Wortman J."/>
            <person name="Nusbaum C."/>
            <person name="Birren B."/>
        </authorList>
    </citation>
    <scope>NUCLEOTIDE SEQUENCE [LARGE SCALE GENOMIC DNA]</scope>
    <source>
        <strain evidence="2 3">12_1B</strain>
    </source>
</reference>
<dbReference type="BioCyc" id="FSP457404-HMP:GTSQ-3528-MONOMER"/>
<organism evidence="2 3">
    <name type="scientific">Fusobacterium ulcerans 12-1B</name>
    <dbReference type="NCBI Taxonomy" id="457404"/>
    <lineage>
        <taxon>Bacteria</taxon>
        <taxon>Fusobacteriati</taxon>
        <taxon>Fusobacteriota</taxon>
        <taxon>Fusobacteriia</taxon>
        <taxon>Fusobacteriales</taxon>
        <taxon>Fusobacteriaceae</taxon>
        <taxon>Fusobacterium</taxon>
    </lineage>
</organism>
<dbReference type="PANTHER" id="PTHR34047:SF8">
    <property type="entry name" value="PROTEIN YKFC"/>
    <property type="match status" value="1"/>
</dbReference>